<protein>
    <submittedName>
        <fullName evidence="2">Uncharacterized protein</fullName>
    </submittedName>
</protein>
<evidence type="ECO:0000313" key="3">
    <source>
        <dbReference type="Proteomes" id="UP000298663"/>
    </source>
</evidence>
<dbReference type="Proteomes" id="UP000298663">
    <property type="component" value="Unassembled WGS sequence"/>
</dbReference>
<organism evidence="2 3">
    <name type="scientific">Steinernema carpocapsae</name>
    <name type="common">Entomopathogenic nematode</name>
    <dbReference type="NCBI Taxonomy" id="34508"/>
    <lineage>
        <taxon>Eukaryota</taxon>
        <taxon>Metazoa</taxon>
        <taxon>Ecdysozoa</taxon>
        <taxon>Nematoda</taxon>
        <taxon>Chromadorea</taxon>
        <taxon>Rhabditida</taxon>
        <taxon>Tylenchina</taxon>
        <taxon>Panagrolaimomorpha</taxon>
        <taxon>Strongyloidoidea</taxon>
        <taxon>Steinernematidae</taxon>
        <taxon>Steinernema</taxon>
    </lineage>
</organism>
<dbReference type="EMBL" id="AZBU02000002">
    <property type="protein sequence ID" value="TKR94301.1"/>
    <property type="molecule type" value="Genomic_DNA"/>
</dbReference>
<feature type="region of interest" description="Disordered" evidence="1">
    <location>
        <begin position="36"/>
        <end position="86"/>
    </location>
</feature>
<proteinExistence type="predicted"/>
<gene>
    <name evidence="2" type="ORF">L596_008600</name>
</gene>
<reference evidence="2 3" key="2">
    <citation type="journal article" date="2019" name="G3 (Bethesda)">
        <title>Hybrid Assembly of the Genome of the Entomopathogenic Nematode Steinernema carpocapsae Identifies the X-Chromosome.</title>
        <authorList>
            <person name="Serra L."/>
            <person name="Macchietto M."/>
            <person name="Macias-Munoz A."/>
            <person name="McGill C.J."/>
            <person name="Rodriguez I.M."/>
            <person name="Rodriguez B."/>
            <person name="Murad R."/>
            <person name="Mortazavi A."/>
        </authorList>
    </citation>
    <scope>NUCLEOTIDE SEQUENCE [LARGE SCALE GENOMIC DNA]</scope>
    <source>
        <strain evidence="2 3">ALL</strain>
    </source>
</reference>
<feature type="compositionally biased region" description="Low complexity" evidence="1">
    <location>
        <begin position="44"/>
        <end position="54"/>
    </location>
</feature>
<evidence type="ECO:0000256" key="1">
    <source>
        <dbReference type="SAM" id="MobiDB-lite"/>
    </source>
</evidence>
<keyword evidence="3" id="KW-1185">Reference proteome</keyword>
<evidence type="ECO:0000313" key="2">
    <source>
        <dbReference type="EMBL" id="TKR94301.1"/>
    </source>
</evidence>
<sequence length="86" mass="9438">MKLEGEPKVDREEAGRRGHLWIFREVSDCLNLLSSHYSPKPKTSRSSSVIRTVTGRLTSAAQKSNSPTTLLERSSFSPLDAPSPPG</sequence>
<dbReference type="AlphaFoldDB" id="A0A4U5PDT1"/>
<reference evidence="2 3" key="1">
    <citation type="journal article" date="2015" name="Genome Biol.">
        <title>Comparative genomics of Steinernema reveals deeply conserved gene regulatory networks.</title>
        <authorList>
            <person name="Dillman A.R."/>
            <person name="Macchietto M."/>
            <person name="Porter C.F."/>
            <person name="Rogers A."/>
            <person name="Williams B."/>
            <person name="Antoshechkin I."/>
            <person name="Lee M.M."/>
            <person name="Goodwin Z."/>
            <person name="Lu X."/>
            <person name="Lewis E.E."/>
            <person name="Goodrich-Blair H."/>
            <person name="Stock S.P."/>
            <person name="Adams B.J."/>
            <person name="Sternberg P.W."/>
            <person name="Mortazavi A."/>
        </authorList>
    </citation>
    <scope>NUCLEOTIDE SEQUENCE [LARGE SCALE GENOMIC DNA]</scope>
    <source>
        <strain evidence="2 3">ALL</strain>
    </source>
</reference>
<feature type="compositionally biased region" description="Polar residues" evidence="1">
    <location>
        <begin position="55"/>
        <end position="77"/>
    </location>
</feature>
<accession>A0A4U5PDT1</accession>
<comment type="caution">
    <text evidence="2">The sequence shown here is derived from an EMBL/GenBank/DDBJ whole genome shotgun (WGS) entry which is preliminary data.</text>
</comment>
<name>A0A4U5PDT1_STECR</name>